<dbReference type="NCBIfam" id="NF045988">
    <property type="entry name" value="HisKinRegBRhodob"/>
    <property type="match status" value="1"/>
</dbReference>
<dbReference type="GO" id="GO:0005524">
    <property type="term" value="F:ATP binding"/>
    <property type="evidence" value="ECO:0007669"/>
    <property type="project" value="UniProtKB-KW"/>
</dbReference>
<dbReference type="CDD" id="cd00082">
    <property type="entry name" value="HisKA"/>
    <property type="match status" value="1"/>
</dbReference>
<evidence type="ECO:0000313" key="10">
    <source>
        <dbReference type="EMBL" id="QPM91511.1"/>
    </source>
</evidence>
<dbReference type="InterPro" id="IPR003594">
    <property type="entry name" value="HATPase_dom"/>
</dbReference>
<dbReference type="SUPFAM" id="SSF55874">
    <property type="entry name" value="ATPase domain of HSP90 chaperone/DNA topoisomerase II/histidine kinase"/>
    <property type="match status" value="1"/>
</dbReference>
<dbReference type="NCBIfam" id="NF033792">
    <property type="entry name" value="ActS_PrrB_HisK"/>
    <property type="match status" value="1"/>
</dbReference>
<dbReference type="InterPro" id="IPR036890">
    <property type="entry name" value="HATPase_C_sf"/>
</dbReference>
<dbReference type="SMART" id="SM00388">
    <property type="entry name" value="HisKA"/>
    <property type="match status" value="1"/>
</dbReference>
<keyword evidence="9" id="KW-0067">ATP-binding</keyword>
<dbReference type="InterPro" id="IPR050980">
    <property type="entry name" value="2C_sensor_his_kinase"/>
</dbReference>
<gene>
    <name evidence="10" type="primary">regB</name>
    <name evidence="10" type="ORF">PSAL_027640</name>
</gene>
<evidence type="ECO:0000256" key="6">
    <source>
        <dbReference type="ARBA" id="ARBA00022679"/>
    </source>
</evidence>
<dbReference type="Pfam" id="PF00512">
    <property type="entry name" value="HisKA"/>
    <property type="match status" value="1"/>
</dbReference>
<evidence type="ECO:0000256" key="8">
    <source>
        <dbReference type="ARBA" id="ARBA00022777"/>
    </source>
</evidence>
<dbReference type="InterPro" id="IPR005467">
    <property type="entry name" value="His_kinase_dom"/>
</dbReference>
<proteinExistence type="predicted"/>
<dbReference type="EC" id="2.7.13.3" evidence="3"/>
<evidence type="ECO:0000256" key="3">
    <source>
        <dbReference type="ARBA" id="ARBA00012438"/>
    </source>
</evidence>
<keyword evidence="8 10" id="KW-0418">Kinase</keyword>
<keyword evidence="7" id="KW-0547">Nucleotide-binding</keyword>
<keyword evidence="4" id="KW-0472">Membrane</keyword>
<dbReference type="SMART" id="SM00387">
    <property type="entry name" value="HATPase_c"/>
    <property type="match status" value="1"/>
</dbReference>
<dbReference type="InterPro" id="IPR003661">
    <property type="entry name" value="HisK_dim/P_dom"/>
</dbReference>
<dbReference type="PROSITE" id="PS50109">
    <property type="entry name" value="HIS_KIN"/>
    <property type="match status" value="1"/>
</dbReference>
<dbReference type="InterPro" id="IPR036097">
    <property type="entry name" value="HisK_dim/P_sf"/>
</dbReference>
<evidence type="ECO:0000256" key="4">
    <source>
        <dbReference type="ARBA" id="ARBA00022475"/>
    </source>
</evidence>
<dbReference type="Gene3D" id="3.30.565.10">
    <property type="entry name" value="Histidine kinase-like ATPase, C-terminal domain"/>
    <property type="match status" value="1"/>
</dbReference>
<dbReference type="Pfam" id="PF02518">
    <property type="entry name" value="HATPase_c"/>
    <property type="match status" value="1"/>
</dbReference>
<sequence>MANTGPDPLPEAAPETAPDLAFPILKGENRGNWIRLRTLILLRWGAITGQLSALLVASEAYDLQLEYGLCLFVVGLSVIGNLIASIIFPESKRLTEAENLLMVLFDLLQLGLLLYLTGGLHNPFSILIVGPVTVSAAALSARSTIFVGSAAIILVTLLAEYHLPLRTASGNVLQVAELFLFGNWLAIVIAVIFLGIYSRWIVTEMHSMSDALQATQLALAREQKLTDLGGVVAAAAHELGTPLATIKLTSAELIDDLDGHPDQQDDARLIRDQADRCRDILRSMGRSGKEDLLIRTAPLSAVIEEAAEPHRLRGKDIHFTYAGSHGGRRRPLASQPLRPEEARRGATDTPPLILRRPELIHGLRNLVQNAVDFAGSEVRVDSTWDDHRVTVRITDDGPGFSATVLGRIGDPFMRRRRLPAEGIARPEYEGMGLGLFIAKTLLERTGAELSFANASPEGTADATLRGAIVVVAWPRRLVDAQIGEHSGPLGQNRPITG</sequence>
<name>A0A418SFN5_9RHOB</name>
<keyword evidence="5" id="KW-0597">Phosphoprotein</keyword>
<dbReference type="Gene3D" id="1.10.287.130">
    <property type="match status" value="1"/>
</dbReference>
<dbReference type="GO" id="GO:0000155">
    <property type="term" value="F:phosphorelay sensor kinase activity"/>
    <property type="evidence" value="ECO:0007669"/>
    <property type="project" value="InterPro"/>
</dbReference>
<dbReference type="RefSeq" id="WP_119839507.1">
    <property type="nucleotide sequence ID" value="NZ_CP060436.1"/>
</dbReference>
<dbReference type="GO" id="GO:0005886">
    <property type="term" value="C:plasma membrane"/>
    <property type="evidence" value="ECO:0007669"/>
    <property type="project" value="UniProtKB-SubCell"/>
</dbReference>
<dbReference type="InterPro" id="IPR047770">
    <property type="entry name" value="RegB"/>
</dbReference>
<dbReference type="SUPFAM" id="SSF47384">
    <property type="entry name" value="Homodimeric domain of signal transducing histidine kinase"/>
    <property type="match status" value="1"/>
</dbReference>
<dbReference type="KEGG" id="palw:PSAL_027640"/>
<dbReference type="AlphaFoldDB" id="A0A418SFN5"/>
<dbReference type="PANTHER" id="PTHR44936">
    <property type="entry name" value="SENSOR PROTEIN CREC"/>
    <property type="match status" value="1"/>
</dbReference>
<dbReference type="OrthoDB" id="9785252at2"/>
<evidence type="ECO:0000313" key="11">
    <source>
        <dbReference type="Proteomes" id="UP000283786"/>
    </source>
</evidence>
<comment type="catalytic activity">
    <reaction evidence="1">
        <text>ATP + protein L-histidine = ADP + protein N-phospho-L-histidine.</text>
        <dbReference type="EC" id="2.7.13.3"/>
    </reaction>
</comment>
<organism evidence="10 11">
    <name type="scientific">Pseudooceanicola algae</name>
    <dbReference type="NCBI Taxonomy" id="1537215"/>
    <lineage>
        <taxon>Bacteria</taxon>
        <taxon>Pseudomonadati</taxon>
        <taxon>Pseudomonadota</taxon>
        <taxon>Alphaproteobacteria</taxon>
        <taxon>Rhodobacterales</taxon>
        <taxon>Paracoccaceae</taxon>
        <taxon>Pseudooceanicola</taxon>
    </lineage>
</organism>
<evidence type="ECO:0000256" key="9">
    <source>
        <dbReference type="ARBA" id="ARBA00022840"/>
    </source>
</evidence>
<evidence type="ECO:0000256" key="2">
    <source>
        <dbReference type="ARBA" id="ARBA00004651"/>
    </source>
</evidence>
<reference evidence="10 11" key="1">
    <citation type="submission" date="2020-08" db="EMBL/GenBank/DDBJ databases">
        <title>Genome sequence of Rhodobacteraceae bacterium Lw-13e.</title>
        <authorList>
            <person name="Poehlein A."/>
            <person name="Wolter L."/>
            <person name="Daniel R."/>
            <person name="Brinkhoff T."/>
        </authorList>
    </citation>
    <scope>NUCLEOTIDE SEQUENCE [LARGE SCALE GENOMIC DNA]</scope>
    <source>
        <strain evidence="10 11">Lw-13e</strain>
    </source>
</reference>
<dbReference type="PANTHER" id="PTHR44936:SF10">
    <property type="entry name" value="SENSOR PROTEIN RSTB"/>
    <property type="match status" value="1"/>
</dbReference>
<comment type="subcellular location">
    <subcellularLocation>
        <location evidence="2">Cell membrane</location>
        <topology evidence="2">Multi-pass membrane protein</topology>
    </subcellularLocation>
</comment>
<accession>A0A418SFN5</accession>
<evidence type="ECO:0000256" key="5">
    <source>
        <dbReference type="ARBA" id="ARBA00022553"/>
    </source>
</evidence>
<dbReference type="Pfam" id="PF25323">
    <property type="entry name" value="6TM_PilS"/>
    <property type="match status" value="1"/>
</dbReference>
<dbReference type="EMBL" id="CP060436">
    <property type="protein sequence ID" value="QPM91511.1"/>
    <property type="molecule type" value="Genomic_DNA"/>
</dbReference>
<dbReference type="Proteomes" id="UP000283786">
    <property type="component" value="Chromosome"/>
</dbReference>
<keyword evidence="11" id="KW-1185">Reference proteome</keyword>
<keyword evidence="4" id="KW-1003">Cell membrane</keyword>
<protein>
    <recommendedName>
        <fullName evidence="3">histidine kinase</fullName>
        <ecNumber evidence="3">2.7.13.3</ecNumber>
    </recommendedName>
</protein>
<keyword evidence="6 10" id="KW-0808">Transferase</keyword>
<dbReference type="InterPro" id="IPR004358">
    <property type="entry name" value="Sig_transdc_His_kin-like_C"/>
</dbReference>
<dbReference type="PRINTS" id="PR00344">
    <property type="entry name" value="BCTRLSENSOR"/>
</dbReference>
<evidence type="ECO:0000256" key="7">
    <source>
        <dbReference type="ARBA" id="ARBA00022741"/>
    </source>
</evidence>
<evidence type="ECO:0000256" key="1">
    <source>
        <dbReference type="ARBA" id="ARBA00000085"/>
    </source>
</evidence>